<protein>
    <submittedName>
        <fullName evidence="2">Uncharacterized protein</fullName>
    </submittedName>
</protein>
<organism evidence="2 3">
    <name type="scientific">Cudoniella acicularis</name>
    <dbReference type="NCBI Taxonomy" id="354080"/>
    <lineage>
        <taxon>Eukaryota</taxon>
        <taxon>Fungi</taxon>
        <taxon>Dikarya</taxon>
        <taxon>Ascomycota</taxon>
        <taxon>Pezizomycotina</taxon>
        <taxon>Leotiomycetes</taxon>
        <taxon>Helotiales</taxon>
        <taxon>Tricladiaceae</taxon>
        <taxon>Cudoniella</taxon>
    </lineage>
</organism>
<feature type="region of interest" description="Disordered" evidence="1">
    <location>
        <begin position="14"/>
        <end position="183"/>
    </location>
</feature>
<evidence type="ECO:0000313" key="3">
    <source>
        <dbReference type="Proteomes" id="UP000566819"/>
    </source>
</evidence>
<feature type="compositionally biased region" description="Polar residues" evidence="1">
    <location>
        <begin position="480"/>
        <end position="497"/>
    </location>
</feature>
<dbReference type="Proteomes" id="UP000566819">
    <property type="component" value="Unassembled WGS sequence"/>
</dbReference>
<feature type="compositionally biased region" description="Polar residues" evidence="1">
    <location>
        <begin position="141"/>
        <end position="164"/>
    </location>
</feature>
<dbReference type="EMBL" id="JAAMPI010000542">
    <property type="protein sequence ID" value="KAF4630517.1"/>
    <property type="molecule type" value="Genomic_DNA"/>
</dbReference>
<reference evidence="2 3" key="1">
    <citation type="submission" date="2020-03" db="EMBL/GenBank/DDBJ databases">
        <title>Draft Genome Sequence of Cudoniella acicularis.</title>
        <authorList>
            <person name="Buettner E."/>
            <person name="Kellner H."/>
        </authorList>
    </citation>
    <scope>NUCLEOTIDE SEQUENCE [LARGE SCALE GENOMIC DNA]</scope>
    <source>
        <strain evidence="2 3">DSM 108380</strain>
    </source>
</reference>
<comment type="caution">
    <text evidence="2">The sequence shown here is derived from an EMBL/GenBank/DDBJ whole genome shotgun (WGS) entry which is preliminary data.</text>
</comment>
<gene>
    <name evidence="2" type="ORF">G7Y89_g7620</name>
</gene>
<feature type="compositionally biased region" description="Polar residues" evidence="1">
    <location>
        <begin position="38"/>
        <end position="77"/>
    </location>
</feature>
<feature type="region of interest" description="Disordered" evidence="1">
    <location>
        <begin position="460"/>
        <end position="499"/>
    </location>
</feature>
<feature type="compositionally biased region" description="Polar residues" evidence="1">
    <location>
        <begin position="86"/>
        <end position="107"/>
    </location>
</feature>
<dbReference type="AlphaFoldDB" id="A0A8H4RLP8"/>
<feature type="region of interest" description="Disordered" evidence="1">
    <location>
        <begin position="321"/>
        <end position="353"/>
    </location>
</feature>
<proteinExistence type="predicted"/>
<keyword evidence="3" id="KW-1185">Reference proteome</keyword>
<sequence>MPSFMALNQQRAIIRPALSSTSTPPLKASAIDDRGAQSAPSKPSLSTAAPSQGTTPTPRRYTNFQVTPSQSVVSTQPPKRIHDGYSGNSLAQSKLSTPTVRNKSITETPKILSSSATTPKLASSTSTTKLTSSTTRKSSAIETSKMNSNGRRSRTIEATESSSDYEGDPSQSDDHVRKRRKLPSSFEDSYANIRTHINASRLIIRARENDSGIFIQAFRDDDTPLNILNRWSTLVRSNSNQVGVDKANLDDKIFRKFTEEPSLKEKISLIKEYLSAKREVQPMRNPLNPVFAPHELRVGVHQQDKEVEVFAKMTASCPKKQSMSTQKAPGVAVTLGPPVDEGPKNQSSRMSLEEAEKTSKFHQESLPDVIKAMEIIKITDKKRSTEVEELRKKELRLEGWEATLKNIKSSQDPTLAREEVVAKESDHLSKLDTALRNWESAIKEREDELEDKAKALEDLEQTEHILRQNPRNNRSKRRQNLGSNNVPLRRNTQSSLINGERTKRTIRYEGVEYEEFKEREAFGKLTMVTKCSADVEQEGRTYFKWVVLKVKDTEVIKVDGE</sequence>
<evidence type="ECO:0000256" key="1">
    <source>
        <dbReference type="SAM" id="MobiDB-lite"/>
    </source>
</evidence>
<feature type="compositionally biased region" description="Low complexity" evidence="1">
    <location>
        <begin position="112"/>
        <end position="140"/>
    </location>
</feature>
<evidence type="ECO:0000313" key="2">
    <source>
        <dbReference type="EMBL" id="KAF4630517.1"/>
    </source>
</evidence>
<name>A0A8H4RLP8_9HELO</name>
<accession>A0A8H4RLP8</accession>